<name>A0A9J7A2J4_9GAMM</name>
<keyword evidence="2 11" id="KW-0963">Cytoplasm</keyword>
<dbReference type="GO" id="GO:0008360">
    <property type="term" value="P:regulation of cell shape"/>
    <property type="evidence" value="ECO:0007669"/>
    <property type="project" value="UniProtKB-KW"/>
</dbReference>
<dbReference type="GO" id="GO:0005737">
    <property type="term" value="C:cytoplasm"/>
    <property type="evidence" value="ECO:0007669"/>
    <property type="project" value="UniProtKB-SubCell"/>
</dbReference>
<dbReference type="InterPro" id="IPR001764">
    <property type="entry name" value="Glyco_hydro_3_N"/>
</dbReference>
<dbReference type="RefSeq" id="WP_005959083.1">
    <property type="nucleotide sequence ID" value="NZ_CP090569.1"/>
</dbReference>
<comment type="function">
    <text evidence="11">Plays a role in peptidoglycan recycling by cleaving the terminal beta-1,4-linked N-acetylglucosamine (GlcNAc) from peptide-linked peptidoglycan fragments, giving rise to free GlcNAc, anhydro-N-acetylmuramic acid and anhydro-N-acetylmuramic acid-linked peptides.</text>
</comment>
<dbReference type="InterPro" id="IPR050226">
    <property type="entry name" value="NagZ_Beta-hexosaminidase"/>
</dbReference>
<dbReference type="InterPro" id="IPR017853">
    <property type="entry name" value="GH"/>
</dbReference>
<accession>A0A9J7A2J4</accession>
<dbReference type="PANTHER" id="PTHR30480:SF13">
    <property type="entry name" value="BETA-HEXOSAMINIDASE"/>
    <property type="match status" value="1"/>
</dbReference>
<dbReference type="InterPro" id="IPR022956">
    <property type="entry name" value="Beta_hexosaminidase_bac"/>
</dbReference>
<feature type="active site" description="Proton donor/acceptor" evidence="11">
    <location>
        <position position="181"/>
    </location>
</feature>
<comment type="similarity">
    <text evidence="11">Belongs to the glycosyl hydrolase 3 family. NagZ subfamily.</text>
</comment>
<keyword evidence="5 11" id="KW-0133">Cell shape</keyword>
<evidence type="ECO:0000256" key="2">
    <source>
        <dbReference type="ARBA" id="ARBA00022490"/>
    </source>
</evidence>
<dbReference type="GO" id="GO:0051301">
    <property type="term" value="P:cell division"/>
    <property type="evidence" value="ECO:0007669"/>
    <property type="project" value="UniProtKB-KW"/>
</dbReference>
<gene>
    <name evidence="11 13" type="primary">nagZ</name>
    <name evidence="13" type="ORF">L0Y14_07960</name>
</gene>
<dbReference type="GO" id="GO:0004563">
    <property type="term" value="F:beta-N-acetylhexosaminidase activity"/>
    <property type="evidence" value="ECO:0007669"/>
    <property type="project" value="UniProtKB-UniRule"/>
</dbReference>
<dbReference type="InterPro" id="IPR036962">
    <property type="entry name" value="Glyco_hydro_3_N_sf"/>
</dbReference>
<feature type="domain" description="Glycoside hydrolase family 3 N-terminal" evidence="12">
    <location>
        <begin position="11"/>
        <end position="302"/>
    </location>
</feature>
<comment type="catalytic activity">
    <reaction evidence="1 11">
        <text>Hydrolysis of terminal non-reducing N-acetyl-D-hexosamine residues in N-acetyl-beta-D-hexosaminides.</text>
        <dbReference type="EC" id="3.2.1.52"/>
    </reaction>
</comment>
<evidence type="ECO:0000256" key="1">
    <source>
        <dbReference type="ARBA" id="ARBA00001231"/>
    </source>
</evidence>
<keyword evidence="8 11" id="KW-0131">Cell cycle</keyword>
<feature type="site" description="Important for catalytic activity" evidence="11">
    <location>
        <position position="179"/>
    </location>
</feature>
<feature type="binding site" evidence="11">
    <location>
        <position position="138"/>
    </location>
    <ligand>
        <name>substrate</name>
    </ligand>
</feature>
<comment type="subcellular location">
    <subcellularLocation>
        <location evidence="11">Cytoplasm</location>
    </subcellularLocation>
</comment>
<dbReference type="GO" id="GO:0009252">
    <property type="term" value="P:peptidoglycan biosynthetic process"/>
    <property type="evidence" value="ECO:0007669"/>
    <property type="project" value="UniProtKB-KW"/>
</dbReference>
<dbReference type="InterPro" id="IPR019800">
    <property type="entry name" value="Glyco_hydro_3_AS"/>
</dbReference>
<dbReference type="HAMAP" id="MF_00364">
    <property type="entry name" value="NagZ"/>
    <property type="match status" value="1"/>
</dbReference>
<dbReference type="Gene3D" id="3.20.20.300">
    <property type="entry name" value="Glycoside hydrolase, family 3, N-terminal domain"/>
    <property type="match status" value="1"/>
</dbReference>
<feature type="binding site" evidence="11">
    <location>
        <position position="64"/>
    </location>
    <ligand>
        <name>substrate</name>
    </ligand>
</feature>
<keyword evidence="9 11" id="KW-0961">Cell wall biogenesis/degradation</keyword>
<evidence type="ECO:0000256" key="5">
    <source>
        <dbReference type="ARBA" id="ARBA00022960"/>
    </source>
</evidence>
<dbReference type="SUPFAM" id="SSF51445">
    <property type="entry name" value="(Trans)glycosidases"/>
    <property type="match status" value="1"/>
</dbReference>
<keyword evidence="6 11" id="KW-0573">Peptidoglycan synthesis</keyword>
<evidence type="ECO:0000256" key="3">
    <source>
        <dbReference type="ARBA" id="ARBA00022618"/>
    </source>
</evidence>
<comment type="pathway">
    <text evidence="10 11">Cell wall biogenesis; peptidoglycan recycling.</text>
</comment>
<evidence type="ECO:0000256" key="9">
    <source>
        <dbReference type="ARBA" id="ARBA00023316"/>
    </source>
</evidence>
<evidence type="ECO:0000256" key="8">
    <source>
        <dbReference type="ARBA" id="ARBA00023306"/>
    </source>
</evidence>
<dbReference type="EMBL" id="CP090569">
    <property type="protein sequence ID" value="USF89151.1"/>
    <property type="molecule type" value="Genomic_DNA"/>
</dbReference>
<protein>
    <recommendedName>
        <fullName evidence="11">Beta-hexosaminidase</fullName>
        <ecNumber evidence="11">3.2.1.52</ecNumber>
    </recommendedName>
    <alternativeName>
        <fullName evidence="11">Beta-N-acetylhexosaminidase</fullName>
    </alternativeName>
    <alternativeName>
        <fullName evidence="11">N-acetyl-beta-glucosaminidase</fullName>
    </alternativeName>
</protein>
<feature type="binding site" evidence="11">
    <location>
        <position position="72"/>
    </location>
    <ligand>
        <name>substrate</name>
    </ligand>
</feature>
<evidence type="ECO:0000256" key="7">
    <source>
        <dbReference type="ARBA" id="ARBA00023295"/>
    </source>
</evidence>
<dbReference type="GO" id="GO:0071555">
    <property type="term" value="P:cell wall organization"/>
    <property type="evidence" value="ECO:0007669"/>
    <property type="project" value="UniProtKB-KW"/>
</dbReference>
<dbReference type="PANTHER" id="PTHR30480">
    <property type="entry name" value="BETA-HEXOSAMINIDASE-RELATED"/>
    <property type="match status" value="1"/>
</dbReference>
<keyword evidence="14" id="KW-1185">Reference proteome</keyword>
<evidence type="ECO:0000259" key="12">
    <source>
        <dbReference type="Pfam" id="PF00933"/>
    </source>
</evidence>
<feature type="active site" description="Nucleophile" evidence="11">
    <location>
        <position position="252"/>
    </location>
</feature>
<evidence type="ECO:0000256" key="10">
    <source>
        <dbReference type="ARBA" id="ARBA00037880"/>
    </source>
</evidence>
<dbReference type="Pfam" id="PF00933">
    <property type="entry name" value="Glyco_hydro_3"/>
    <property type="match status" value="1"/>
</dbReference>
<keyword evidence="4 11" id="KW-0378">Hydrolase</keyword>
<sequence length="349" mass="38523">MTLGPVMLDVEGTQLSAEDRELLNHPACGGVILFSRNFQNPEQIRQLTAEIHALREPHLLIAVDHEGGRVQRFREGFSSLPAAAWYGENYREKSQLGLSLAEQGGWLMAAELRSVGVDFSFAPVLDLDMGVSEVIGDRAFSSSPEVVADLARAWMRGVHRAGMAAVGKHFPGHGAVRADSHHALPVDQRRLEDIEIDDLRPFERMIHAGLEAIMPAHVVYPKVDRNLAGFSPFWLQQILRKRLGFQGVIFSDDLSMAAAEEAGSFGERALAARAAGCDMVLVCNNRQAAVQVLEQLREDMDPVSHLRLVRMHGRGDITSESLHLDPEWKTAVNRLVQAEDGASLDLNFN</sequence>
<evidence type="ECO:0000256" key="4">
    <source>
        <dbReference type="ARBA" id="ARBA00022801"/>
    </source>
</evidence>
<organism evidence="13 14">
    <name type="scientific">Candidatus Endoriftia persephonae</name>
    <dbReference type="NCBI Taxonomy" id="393765"/>
    <lineage>
        <taxon>Bacteria</taxon>
        <taxon>Pseudomonadati</taxon>
        <taxon>Pseudomonadota</taxon>
        <taxon>Gammaproteobacteria</taxon>
        <taxon>Chromatiales</taxon>
        <taxon>Sedimenticolaceae</taxon>
        <taxon>Candidatus Endoriftia</taxon>
    </lineage>
</organism>
<evidence type="ECO:0000313" key="14">
    <source>
        <dbReference type="Proteomes" id="UP001056649"/>
    </source>
</evidence>
<keyword evidence="3 11" id="KW-0132">Cell division</keyword>
<dbReference type="GO" id="GO:0005975">
    <property type="term" value="P:carbohydrate metabolic process"/>
    <property type="evidence" value="ECO:0007669"/>
    <property type="project" value="InterPro"/>
</dbReference>
<dbReference type="PROSITE" id="PS00775">
    <property type="entry name" value="GLYCOSYL_HYDROL_F3"/>
    <property type="match status" value="1"/>
</dbReference>
<evidence type="ECO:0000256" key="11">
    <source>
        <dbReference type="HAMAP-Rule" id="MF_00364"/>
    </source>
</evidence>
<evidence type="ECO:0000313" key="13">
    <source>
        <dbReference type="EMBL" id="USF89151.1"/>
    </source>
</evidence>
<dbReference type="FunFam" id="3.20.20.300:FF:000001">
    <property type="entry name" value="Beta-hexosaminidase"/>
    <property type="match status" value="1"/>
</dbReference>
<evidence type="ECO:0000256" key="6">
    <source>
        <dbReference type="ARBA" id="ARBA00022984"/>
    </source>
</evidence>
<dbReference type="KEGG" id="eps:L0Y14_07960"/>
<reference evidence="13" key="1">
    <citation type="journal article" date="2022" name="Mol. Ecol. Resour.">
        <title>The complete and closed genome of the facultative generalist Candidatus Endoriftia persephone from deep-sea hydrothermal vents.</title>
        <authorList>
            <person name="de Oliveira A.L."/>
            <person name="Srivastava A."/>
            <person name="Espada-Hinojosa S."/>
            <person name="Bright M."/>
        </authorList>
    </citation>
    <scope>NUCLEOTIDE SEQUENCE</scope>
    <source>
        <strain evidence="13">Tica-EPR-9o50.N</strain>
    </source>
</reference>
<proteinExistence type="inferred from homology"/>
<dbReference type="Proteomes" id="UP001056649">
    <property type="component" value="Chromosome"/>
</dbReference>
<dbReference type="AlphaFoldDB" id="A0A9J7A2J4"/>
<keyword evidence="7 11" id="KW-0326">Glycosidase</keyword>
<dbReference type="EC" id="3.2.1.52" evidence="11"/>
<feature type="binding site" evidence="11">
    <location>
        <begin position="168"/>
        <end position="169"/>
    </location>
    <ligand>
        <name>substrate</name>
    </ligand>
</feature>
<dbReference type="GO" id="GO:0009254">
    <property type="term" value="P:peptidoglycan turnover"/>
    <property type="evidence" value="ECO:0007669"/>
    <property type="project" value="UniProtKB-UniRule"/>
</dbReference>
<dbReference type="NCBIfam" id="NF003740">
    <property type="entry name" value="PRK05337.1"/>
    <property type="match status" value="1"/>
</dbReference>